<feature type="region of interest" description="Disordered" evidence="1">
    <location>
        <begin position="18"/>
        <end position="47"/>
    </location>
</feature>
<dbReference type="GO" id="GO:0016020">
    <property type="term" value="C:membrane"/>
    <property type="evidence" value="ECO:0007669"/>
    <property type="project" value="TreeGrafter"/>
</dbReference>
<evidence type="ECO:0000313" key="3">
    <source>
        <dbReference type="Proteomes" id="UP000011713"/>
    </source>
</evidence>
<dbReference type="EnsemblProtists" id="HpaT801599">
    <property type="protein sequence ID" value="HpaP801599"/>
    <property type="gene ID" value="HpaG801599"/>
</dbReference>
<dbReference type="PANTHER" id="PTHR35895">
    <property type="entry name" value="CHROMOSOME 16, WHOLE GENOME SHOTGUN SEQUENCE"/>
    <property type="match status" value="1"/>
</dbReference>
<keyword evidence="3" id="KW-1185">Reference proteome</keyword>
<name>M4B5P9_HYAAE</name>
<evidence type="ECO:0000256" key="1">
    <source>
        <dbReference type="SAM" id="MobiDB-lite"/>
    </source>
</evidence>
<dbReference type="VEuPathDB" id="FungiDB:HpaG801599"/>
<dbReference type="EMBL" id="JH598461">
    <property type="status" value="NOT_ANNOTATED_CDS"/>
    <property type="molecule type" value="Genomic_DNA"/>
</dbReference>
<reference evidence="2" key="2">
    <citation type="submission" date="2015-06" db="UniProtKB">
        <authorList>
            <consortium name="EnsemblProtists"/>
        </authorList>
    </citation>
    <scope>IDENTIFICATION</scope>
    <source>
        <strain evidence="2">Emoy2</strain>
    </source>
</reference>
<sequence>MNGLQDIHIAQVDMETRRRKRWSRRSSHAFGTRRSRRSDHIGRKHVGRAAEDASRYGVAISGLITKYLSNVSAALTVVTCDPQATSVELYNQAMKNLTMKSSLPPQKNPLVENMFFHGISMHARPEDKENDMIRLDTAVLVGATSPLGLHSALTITDVRMDVNLTGADVTLGTLSAVSLQLALLAAGEAN</sequence>
<evidence type="ECO:0000313" key="2">
    <source>
        <dbReference type="EnsemblProtists" id="HpaP801599"/>
    </source>
</evidence>
<organism evidence="2 3">
    <name type="scientific">Hyaloperonospora arabidopsidis (strain Emoy2)</name>
    <name type="common">Downy mildew agent</name>
    <name type="synonym">Peronospora arabidopsidis</name>
    <dbReference type="NCBI Taxonomy" id="559515"/>
    <lineage>
        <taxon>Eukaryota</taxon>
        <taxon>Sar</taxon>
        <taxon>Stramenopiles</taxon>
        <taxon>Oomycota</taxon>
        <taxon>Peronosporomycetes</taxon>
        <taxon>Peronosporales</taxon>
        <taxon>Peronosporaceae</taxon>
        <taxon>Hyaloperonospora</taxon>
    </lineage>
</organism>
<accession>M4B5P9</accession>
<dbReference type="HOGENOM" id="CLU_1430558_0_0_1"/>
<reference evidence="3" key="1">
    <citation type="journal article" date="2010" name="Science">
        <title>Signatures of adaptation to obligate biotrophy in the Hyaloperonospora arabidopsidis genome.</title>
        <authorList>
            <person name="Baxter L."/>
            <person name="Tripathy S."/>
            <person name="Ishaque N."/>
            <person name="Boot N."/>
            <person name="Cabral A."/>
            <person name="Kemen E."/>
            <person name="Thines M."/>
            <person name="Ah-Fong A."/>
            <person name="Anderson R."/>
            <person name="Badejoko W."/>
            <person name="Bittner-Eddy P."/>
            <person name="Boore J.L."/>
            <person name="Chibucos M.C."/>
            <person name="Coates M."/>
            <person name="Dehal P."/>
            <person name="Delehaunty K."/>
            <person name="Dong S."/>
            <person name="Downton P."/>
            <person name="Dumas B."/>
            <person name="Fabro G."/>
            <person name="Fronick C."/>
            <person name="Fuerstenberg S.I."/>
            <person name="Fulton L."/>
            <person name="Gaulin E."/>
            <person name="Govers F."/>
            <person name="Hughes L."/>
            <person name="Humphray S."/>
            <person name="Jiang R.H."/>
            <person name="Judelson H."/>
            <person name="Kamoun S."/>
            <person name="Kyung K."/>
            <person name="Meijer H."/>
            <person name="Minx P."/>
            <person name="Morris P."/>
            <person name="Nelson J."/>
            <person name="Phuntumart V."/>
            <person name="Qutob D."/>
            <person name="Rehmany A."/>
            <person name="Rougon-Cardoso A."/>
            <person name="Ryden P."/>
            <person name="Torto-Alalibo T."/>
            <person name="Studholme D."/>
            <person name="Wang Y."/>
            <person name="Win J."/>
            <person name="Wood J."/>
            <person name="Clifton S.W."/>
            <person name="Rogers J."/>
            <person name="Van den Ackerveken G."/>
            <person name="Jones J.D."/>
            <person name="McDowell J.M."/>
            <person name="Beynon J."/>
            <person name="Tyler B.M."/>
        </authorList>
    </citation>
    <scope>NUCLEOTIDE SEQUENCE [LARGE SCALE GENOMIC DNA]</scope>
    <source>
        <strain evidence="3">Emoy2</strain>
    </source>
</reference>
<dbReference type="Proteomes" id="UP000011713">
    <property type="component" value="Unassembled WGS sequence"/>
</dbReference>
<dbReference type="InterPro" id="IPR046368">
    <property type="entry name" value="Tag1"/>
</dbReference>
<dbReference type="STRING" id="559515.M4B5P9"/>
<dbReference type="InParanoid" id="M4B5P9"/>
<protein>
    <submittedName>
        <fullName evidence="2">Uncharacterized protein</fullName>
    </submittedName>
</protein>
<proteinExistence type="predicted"/>
<dbReference type="PANTHER" id="PTHR35895:SF1">
    <property type="entry name" value="LIPID-BINDING SERUM GLYCOPROTEIN C-TERMINAL DOMAIN-CONTAINING PROTEIN"/>
    <property type="match status" value="1"/>
</dbReference>
<dbReference type="AlphaFoldDB" id="M4B5P9"/>
<dbReference type="eggNOG" id="ENOG502RP6J">
    <property type="taxonomic scope" value="Eukaryota"/>
</dbReference>